<organism evidence="6 7">
    <name type="scientific">Desmophyllum pertusum</name>
    <dbReference type="NCBI Taxonomy" id="174260"/>
    <lineage>
        <taxon>Eukaryota</taxon>
        <taxon>Metazoa</taxon>
        <taxon>Cnidaria</taxon>
        <taxon>Anthozoa</taxon>
        <taxon>Hexacorallia</taxon>
        <taxon>Scleractinia</taxon>
        <taxon>Caryophylliina</taxon>
        <taxon>Caryophylliidae</taxon>
        <taxon>Desmophyllum</taxon>
    </lineage>
</organism>
<feature type="compositionally biased region" description="Low complexity" evidence="4">
    <location>
        <begin position="41"/>
        <end position="51"/>
    </location>
</feature>
<dbReference type="OrthoDB" id="6028982at2759"/>
<reference evidence="6" key="1">
    <citation type="submission" date="2023-01" db="EMBL/GenBank/DDBJ databases">
        <title>Genome assembly of the deep-sea coral Lophelia pertusa.</title>
        <authorList>
            <person name="Herrera S."/>
            <person name="Cordes E."/>
        </authorList>
    </citation>
    <scope>NUCLEOTIDE SEQUENCE</scope>
    <source>
        <strain evidence="6">USNM1676648</strain>
        <tissue evidence="6">Polyp</tissue>
    </source>
</reference>
<proteinExistence type="predicted"/>
<dbReference type="InterPro" id="IPR001841">
    <property type="entry name" value="Znf_RING"/>
</dbReference>
<name>A0A9X0CDX6_9CNID</name>
<feature type="domain" description="RING-type" evidence="5">
    <location>
        <begin position="313"/>
        <end position="351"/>
    </location>
</feature>
<keyword evidence="1 3" id="KW-0479">Metal-binding</keyword>
<evidence type="ECO:0000313" key="6">
    <source>
        <dbReference type="EMBL" id="KAJ7318445.1"/>
    </source>
</evidence>
<protein>
    <recommendedName>
        <fullName evidence="5">RING-type domain-containing protein</fullName>
    </recommendedName>
</protein>
<accession>A0A9X0CDX6</accession>
<feature type="compositionally biased region" description="Acidic residues" evidence="4">
    <location>
        <begin position="392"/>
        <end position="403"/>
    </location>
</feature>
<evidence type="ECO:0000256" key="1">
    <source>
        <dbReference type="ARBA" id="ARBA00022771"/>
    </source>
</evidence>
<sequence length="433" mass="47540">MKTDSLNVRQDVDAAILIAIKEAGSTETEEQLQMLQNTPTYSAYSSSTGSAMDRYNPPTGTSTPNRARRGNATAQMATMHRYLQSNQPIPGSTSTFTNISRSFGARPAPSVWNANLKGISAGSKRRKGTSMETKSFRLTFFDTDSNTMQDMWDIPIDLSRLAQLHGMYSVFDISRALQNQLGEAEPDAKAVVTDIKGNPIKDMVTTRGNTFWAAQKVFRVFYIKNFADWKPHVWNSIKADYGFYTEEEDDDDVDFSPSPGLATLHPSCSSVPLNSTSTDSTQSAKGAEAKLDKILNMLNTEEEKKNLKEVFKCLICRETACSLMLSCNTGCGRFLGCFSCLFHVESCPVCRGSLPCVTDRKPLLIPGLATILGVPEISLKSTLKQLGAIPEETSDDSDFDEESTLSSVRGRVRNLENSATRDTTMDRPDGSAA</sequence>
<dbReference type="EMBL" id="MU827858">
    <property type="protein sequence ID" value="KAJ7318445.1"/>
    <property type="molecule type" value="Genomic_DNA"/>
</dbReference>
<evidence type="ECO:0000256" key="4">
    <source>
        <dbReference type="SAM" id="MobiDB-lite"/>
    </source>
</evidence>
<evidence type="ECO:0000259" key="5">
    <source>
        <dbReference type="PROSITE" id="PS50089"/>
    </source>
</evidence>
<gene>
    <name evidence="6" type="ORF">OS493_037968</name>
</gene>
<dbReference type="Proteomes" id="UP001163046">
    <property type="component" value="Unassembled WGS sequence"/>
</dbReference>
<dbReference type="AlphaFoldDB" id="A0A9X0CDX6"/>
<evidence type="ECO:0000256" key="2">
    <source>
        <dbReference type="ARBA" id="ARBA00022833"/>
    </source>
</evidence>
<feature type="compositionally biased region" description="Basic and acidic residues" evidence="4">
    <location>
        <begin position="423"/>
        <end position="433"/>
    </location>
</feature>
<keyword evidence="7" id="KW-1185">Reference proteome</keyword>
<keyword evidence="2" id="KW-0862">Zinc</keyword>
<evidence type="ECO:0000256" key="3">
    <source>
        <dbReference type="PROSITE-ProRule" id="PRU00175"/>
    </source>
</evidence>
<keyword evidence="1 3" id="KW-0863">Zinc-finger</keyword>
<feature type="region of interest" description="Disordered" evidence="4">
    <location>
        <begin position="41"/>
        <end position="69"/>
    </location>
</feature>
<evidence type="ECO:0000313" key="7">
    <source>
        <dbReference type="Proteomes" id="UP001163046"/>
    </source>
</evidence>
<dbReference type="GO" id="GO:0008270">
    <property type="term" value="F:zinc ion binding"/>
    <property type="evidence" value="ECO:0007669"/>
    <property type="project" value="UniProtKB-KW"/>
</dbReference>
<comment type="caution">
    <text evidence="6">The sequence shown here is derived from an EMBL/GenBank/DDBJ whole genome shotgun (WGS) entry which is preliminary data.</text>
</comment>
<dbReference type="PROSITE" id="PS50089">
    <property type="entry name" value="ZF_RING_2"/>
    <property type="match status" value="1"/>
</dbReference>
<feature type="region of interest" description="Disordered" evidence="4">
    <location>
        <begin position="391"/>
        <end position="433"/>
    </location>
</feature>